<evidence type="ECO:0000313" key="1">
    <source>
        <dbReference type="EMBL" id="JAD88111.1"/>
    </source>
</evidence>
<name>A0A0A9DK14_ARUDO</name>
<reference evidence="1" key="1">
    <citation type="submission" date="2014-09" db="EMBL/GenBank/DDBJ databases">
        <authorList>
            <person name="Magalhaes I.L.F."/>
            <person name="Oliveira U."/>
            <person name="Santos F.R."/>
            <person name="Vidigal T.H.D.A."/>
            <person name="Brescovit A.D."/>
            <person name="Santos A.J."/>
        </authorList>
    </citation>
    <scope>NUCLEOTIDE SEQUENCE</scope>
    <source>
        <tissue evidence="1">Shoot tissue taken approximately 20 cm above the soil surface</tissue>
    </source>
</reference>
<reference evidence="1" key="2">
    <citation type="journal article" date="2015" name="Data Brief">
        <title>Shoot transcriptome of the giant reed, Arundo donax.</title>
        <authorList>
            <person name="Barrero R.A."/>
            <person name="Guerrero F.D."/>
            <person name="Moolhuijzen P."/>
            <person name="Goolsby J.A."/>
            <person name="Tidwell J."/>
            <person name="Bellgard S.E."/>
            <person name="Bellgard M.I."/>
        </authorList>
    </citation>
    <scope>NUCLEOTIDE SEQUENCE</scope>
    <source>
        <tissue evidence="1">Shoot tissue taken approximately 20 cm above the soil surface</tissue>
    </source>
</reference>
<protein>
    <submittedName>
        <fullName evidence="1">Uncharacterized protein</fullName>
    </submittedName>
</protein>
<dbReference type="EMBL" id="GBRH01209784">
    <property type="protein sequence ID" value="JAD88111.1"/>
    <property type="molecule type" value="Transcribed_RNA"/>
</dbReference>
<proteinExistence type="predicted"/>
<sequence>MLEMHMCYIDTSSACSPRILIFSMPWTSMKTHSCGMFSGQMQEVELHMNLSRML</sequence>
<dbReference type="AlphaFoldDB" id="A0A0A9DK14"/>
<organism evidence="1">
    <name type="scientific">Arundo donax</name>
    <name type="common">Giant reed</name>
    <name type="synonym">Donax arundinaceus</name>
    <dbReference type="NCBI Taxonomy" id="35708"/>
    <lineage>
        <taxon>Eukaryota</taxon>
        <taxon>Viridiplantae</taxon>
        <taxon>Streptophyta</taxon>
        <taxon>Embryophyta</taxon>
        <taxon>Tracheophyta</taxon>
        <taxon>Spermatophyta</taxon>
        <taxon>Magnoliopsida</taxon>
        <taxon>Liliopsida</taxon>
        <taxon>Poales</taxon>
        <taxon>Poaceae</taxon>
        <taxon>PACMAD clade</taxon>
        <taxon>Arundinoideae</taxon>
        <taxon>Arundineae</taxon>
        <taxon>Arundo</taxon>
    </lineage>
</organism>
<accession>A0A0A9DK14</accession>